<accession>A0A0X8GZ91</accession>
<keyword evidence="2" id="KW-0813">Transport</keyword>
<dbReference type="Gene3D" id="3.40.190.10">
    <property type="entry name" value="Periplasmic binding protein-like II"/>
    <property type="match status" value="1"/>
</dbReference>
<keyword evidence="3 4" id="KW-0732">Signal</keyword>
<feature type="signal peptide" evidence="4">
    <location>
        <begin position="1"/>
        <end position="26"/>
    </location>
</feature>
<feature type="chain" id="PRO_5007066693" description="Solute-binding protein family 5 domain-containing protein" evidence="4">
    <location>
        <begin position="27"/>
        <end position="599"/>
    </location>
</feature>
<dbReference type="EMBL" id="CP013213">
    <property type="protein sequence ID" value="AMC93146.1"/>
    <property type="molecule type" value="Genomic_DNA"/>
</dbReference>
<dbReference type="PANTHER" id="PTHR30290:SF9">
    <property type="entry name" value="OLIGOPEPTIDE-BINDING PROTEIN APPA"/>
    <property type="match status" value="1"/>
</dbReference>
<dbReference type="GO" id="GO:0042597">
    <property type="term" value="C:periplasmic space"/>
    <property type="evidence" value="ECO:0007669"/>
    <property type="project" value="UniProtKB-ARBA"/>
</dbReference>
<dbReference type="Proteomes" id="UP000063781">
    <property type="component" value="Chromosome"/>
</dbReference>
<sequence length="599" mass="66595">MKKLLAVFLSALLVLTGCGGSGTALVEDQSAETFTIGVPAAINGSFVPGFTNSSYDLWIMNALYGYGVYYNDRDTGEYKVNPTVATEEVTENADGSKTYTFTIKDGLKYSDGEAVTAKDYVFQVLWRASKAWNSQATLDASVWKEIVGYADYQAGGEFTGVKLVDDKTFSLTIDGEYLPYFYEKAYVAASPYPSHVYFPGMKLNADGNKFENTDAEIVAAVDQVATKERFAPTISWGPYKFVSNQDSVVTLDLNAEYAGNYEGAKAEIGKLVFREVDSSQAVDALKRGEIDISAGNVEGDYINEVRAEDSGLAFTSYPRNGYGMISFKTQKTTTAVKEVRQAVGYLLNRNAFVESIAGGYGKVVDGPYGLSSWFYQERSEEITNVINQYALNVSKATELLDSTDYIYNEDGSTPWDSAKSTYRYNKAGEQLVIYHAGSENNQVTDLINSTLVPNAKEVGINYVIDYLPFSTLLNYYYGLEENKYGAFNLASGFTAIYDRESELSMYADVESINTSQINSPELDATINKMRFLDSAERDAFADAFVEYVDLWNDILPELPLYSNEYHDFFTKRVTGYDGKITSLSDFSENFEYLRIQNVD</sequence>
<evidence type="ECO:0000259" key="5">
    <source>
        <dbReference type="Pfam" id="PF00496"/>
    </source>
</evidence>
<dbReference type="PROSITE" id="PS51257">
    <property type="entry name" value="PROKAR_LIPOPROTEIN"/>
    <property type="match status" value="1"/>
</dbReference>
<dbReference type="PANTHER" id="PTHR30290">
    <property type="entry name" value="PERIPLASMIC BINDING COMPONENT OF ABC TRANSPORTER"/>
    <property type="match status" value="1"/>
</dbReference>
<gene>
    <name evidence="6" type="ORF">AOC36_03905</name>
</gene>
<dbReference type="GO" id="GO:0015833">
    <property type="term" value="P:peptide transport"/>
    <property type="evidence" value="ECO:0007669"/>
    <property type="project" value="TreeGrafter"/>
</dbReference>
<dbReference type="Pfam" id="PF00496">
    <property type="entry name" value="SBP_bac_5"/>
    <property type="match status" value="1"/>
</dbReference>
<dbReference type="SUPFAM" id="SSF53850">
    <property type="entry name" value="Periplasmic binding protein-like II"/>
    <property type="match status" value="1"/>
</dbReference>
<name>A0A0X8GZ91_9FIRM</name>
<evidence type="ECO:0000256" key="2">
    <source>
        <dbReference type="ARBA" id="ARBA00022448"/>
    </source>
</evidence>
<evidence type="ECO:0000256" key="3">
    <source>
        <dbReference type="ARBA" id="ARBA00022729"/>
    </source>
</evidence>
<dbReference type="RefSeq" id="WP_067631633.1">
    <property type="nucleotide sequence ID" value="NZ_CP013213.1"/>
</dbReference>
<evidence type="ECO:0000256" key="4">
    <source>
        <dbReference type="SAM" id="SignalP"/>
    </source>
</evidence>
<dbReference type="KEGG" id="erl:AOC36_03905"/>
<evidence type="ECO:0000256" key="1">
    <source>
        <dbReference type="ARBA" id="ARBA00005695"/>
    </source>
</evidence>
<protein>
    <recommendedName>
        <fullName evidence="5">Solute-binding protein family 5 domain-containing protein</fullName>
    </recommendedName>
</protein>
<evidence type="ECO:0000313" key="6">
    <source>
        <dbReference type="EMBL" id="AMC93146.1"/>
    </source>
</evidence>
<dbReference type="InterPro" id="IPR000914">
    <property type="entry name" value="SBP_5_dom"/>
</dbReference>
<comment type="similarity">
    <text evidence="1">Belongs to the bacterial solute-binding protein 5 family.</text>
</comment>
<evidence type="ECO:0000313" key="7">
    <source>
        <dbReference type="Proteomes" id="UP000063781"/>
    </source>
</evidence>
<keyword evidence="7" id="KW-1185">Reference proteome</keyword>
<dbReference type="GO" id="GO:1904680">
    <property type="term" value="F:peptide transmembrane transporter activity"/>
    <property type="evidence" value="ECO:0007669"/>
    <property type="project" value="TreeGrafter"/>
</dbReference>
<dbReference type="AlphaFoldDB" id="A0A0X8GZ91"/>
<dbReference type="STRING" id="1514105.AOC36_03905"/>
<dbReference type="InterPro" id="IPR030678">
    <property type="entry name" value="Peptide/Ni-bd"/>
</dbReference>
<reference evidence="6 7" key="1">
    <citation type="submission" date="2015-10" db="EMBL/GenBank/DDBJ databases">
        <title>Erysipelothrix larvae sp. LV19 isolated from the larval gut of the rhinoceros beetle, Trypoxylus dichotomus.</title>
        <authorList>
            <person name="Lim S."/>
            <person name="Kim B.-C."/>
        </authorList>
    </citation>
    <scope>NUCLEOTIDE SEQUENCE [LARGE SCALE GENOMIC DNA]</scope>
    <source>
        <strain evidence="6 7">LV19</strain>
    </source>
</reference>
<dbReference type="PIRSF" id="PIRSF002741">
    <property type="entry name" value="MppA"/>
    <property type="match status" value="1"/>
</dbReference>
<dbReference type="OrthoDB" id="9801912at2"/>
<dbReference type="Gene3D" id="3.10.105.10">
    <property type="entry name" value="Dipeptide-binding Protein, Domain 3"/>
    <property type="match status" value="1"/>
</dbReference>
<dbReference type="GO" id="GO:0043190">
    <property type="term" value="C:ATP-binding cassette (ABC) transporter complex"/>
    <property type="evidence" value="ECO:0007669"/>
    <property type="project" value="InterPro"/>
</dbReference>
<feature type="domain" description="Solute-binding protein family 5" evidence="5">
    <location>
        <begin position="79"/>
        <end position="489"/>
    </location>
</feature>
<organism evidence="6 7">
    <name type="scientific">Erysipelothrix larvae</name>
    <dbReference type="NCBI Taxonomy" id="1514105"/>
    <lineage>
        <taxon>Bacteria</taxon>
        <taxon>Bacillati</taxon>
        <taxon>Bacillota</taxon>
        <taxon>Erysipelotrichia</taxon>
        <taxon>Erysipelotrichales</taxon>
        <taxon>Erysipelotrichaceae</taxon>
        <taxon>Erysipelothrix</taxon>
    </lineage>
</organism>
<dbReference type="CDD" id="cd00995">
    <property type="entry name" value="PBP2_NikA_DppA_OppA_like"/>
    <property type="match status" value="1"/>
</dbReference>
<dbReference type="InterPro" id="IPR039424">
    <property type="entry name" value="SBP_5"/>
</dbReference>
<proteinExistence type="inferred from homology"/>